<reference evidence="2" key="1">
    <citation type="submission" date="2020-10" db="EMBL/GenBank/DDBJ databases">
        <title>Connecting structure to function with the recovery of over 1000 high-quality activated sludge metagenome-assembled genomes encoding full-length rRNA genes using long-read sequencing.</title>
        <authorList>
            <person name="Singleton C.M."/>
            <person name="Petriglieri F."/>
            <person name="Kristensen J.M."/>
            <person name="Kirkegaard R.H."/>
            <person name="Michaelsen T.Y."/>
            <person name="Andersen M.H."/>
            <person name="Karst S.M."/>
            <person name="Dueholm M.S."/>
            <person name="Nielsen P.H."/>
            <person name="Albertsen M."/>
        </authorList>
    </citation>
    <scope>NUCLEOTIDE SEQUENCE</scope>
    <source>
        <strain evidence="2">Hirt_18-Q3-R61-65_BATAC.395</strain>
    </source>
</reference>
<dbReference type="Proteomes" id="UP000886689">
    <property type="component" value="Unassembled WGS sequence"/>
</dbReference>
<accession>A0A9D7PQR7</accession>
<dbReference type="AlphaFoldDB" id="A0A9D7PQR7"/>
<evidence type="ECO:0000313" key="2">
    <source>
        <dbReference type="EMBL" id="MBK8524430.1"/>
    </source>
</evidence>
<feature type="region of interest" description="Disordered" evidence="1">
    <location>
        <begin position="248"/>
        <end position="308"/>
    </location>
</feature>
<feature type="region of interest" description="Disordered" evidence="1">
    <location>
        <begin position="191"/>
        <end position="222"/>
    </location>
</feature>
<evidence type="ECO:0000313" key="3">
    <source>
        <dbReference type="Proteomes" id="UP000886689"/>
    </source>
</evidence>
<name>A0A9D7PQR7_9PROT</name>
<protein>
    <submittedName>
        <fullName evidence="2">Uncharacterized protein</fullName>
    </submittedName>
</protein>
<gene>
    <name evidence="2" type="ORF">IPL58_10175</name>
</gene>
<proteinExistence type="predicted"/>
<sequence>MTSTPLLYLTARASLARPFLFAGAVLLMLDGSAIAQTPIKAEKTKRTLIVSDAVQLSGSKISGGWREHAVDGSWRSVTFVLGDNVATVTFGDGEKGRRAPSATRYVYAGPGGKAAKAGDAPAVYSETHVLADATPGILGKANQSSQVPADVATRIRELGGDIKLMQQAADLKRISELGSALDAAASRAADDRFFGDRPGGPPRRSGGGWKDPRAGVGRDGRAGDDVVIFEKAGTDEHGNYAYTIVTRHDDGSTTTDSGFRDTSGGTATTSEHKDASGRVTGGSQDTSGGPGGGSSSAVLAQPRHRRGDDYRDSYVSRWLDARVRNHLVSRWQETHGREQRTIRSPLQRPWRFQRSVDGQIPALVHGCRLLGMEAQKRSEEIRRHDLATGS</sequence>
<comment type="caution">
    <text evidence="2">The sequence shown here is derived from an EMBL/GenBank/DDBJ whole genome shotgun (WGS) entry which is preliminary data.</text>
</comment>
<evidence type="ECO:0000256" key="1">
    <source>
        <dbReference type="SAM" id="MobiDB-lite"/>
    </source>
</evidence>
<dbReference type="EMBL" id="JADJUC010000010">
    <property type="protein sequence ID" value="MBK8524430.1"/>
    <property type="molecule type" value="Genomic_DNA"/>
</dbReference>
<organism evidence="2 3">
    <name type="scientific">Candidatus Proximibacter danicus</name>
    <dbReference type="NCBI Taxonomy" id="2954365"/>
    <lineage>
        <taxon>Bacteria</taxon>
        <taxon>Pseudomonadati</taxon>
        <taxon>Pseudomonadota</taxon>
        <taxon>Betaproteobacteria</taxon>
        <taxon>Candidatus Proximibacter</taxon>
    </lineage>
</organism>
<feature type="compositionally biased region" description="Basic and acidic residues" evidence="1">
    <location>
        <begin position="210"/>
        <end position="222"/>
    </location>
</feature>